<dbReference type="Gene3D" id="3.10.105.10">
    <property type="entry name" value="Dipeptide-binding Protein, Domain 3"/>
    <property type="match status" value="1"/>
</dbReference>
<dbReference type="GO" id="GO:0043190">
    <property type="term" value="C:ATP-binding cassette (ABC) transporter complex"/>
    <property type="evidence" value="ECO:0007669"/>
    <property type="project" value="InterPro"/>
</dbReference>
<dbReference type="GO" id="GO:0015833">
    <property type="term" value="P:peptide transport"/>
    <property type="evidence" value="ECO:0007669"/>
    <property type="project" value="TreeGrafter"/>
</dbReference>
<dbReference type="Proteomes" id="UP000282957">
    <property type="component" value="Unassembled WGS sequence"/>
</dbReference>
<dbReference type="InterPro" id="IPR006311">
    <property type="entry name" value="TAT_signal"/>
</dbReference>
<keyword evidence="3" id="KW-0813">Transport</keyword>
<evidence type="ECO:0000256" key="4">
    <source>
        <dbReference type="ARBA" id="ARBA00022729"/>
    </source>
</evidence>
<dbReference type="GO" id="GO:1904680">
    <property type="term" value="F:peptide transmembrane transporter activity"/>
    <property type="evidence" value="ECO:0007669"/>
    <property type="project" value="TreeGrafter"/>
</dbReference>
<dbReference type="InterPro" id="IPR000914">
    <property type="entry name" value="SBP_5_dom"/>
</dbReference>
<dbReference type="OrthoDB" id="9803988at2"/>
<dbReference type="SUPFAM" id="SSF53850">
    <property type="entry name" value="Periplasmic binding protein-like II"/>
    <property type="match status" value="1"/>
</dbReference>
<reference evidence="6 7" key="1">
    <citation type="submission" date="2019-01" db="EMBL/GenBank/DDBJ databases">
        <authorList>
            <person name="Chen W.-M."/>
        </authorList>
    </citation>
    <scope>NUCLEOTIDE SEQUENCE [LARGE SCALE GENOMIC DNA]</scope>
    <source>
        <strain evidence="6 7">CCP-6</strain>
    </source>
</reference>
<evidence type="ECO:0000259" key="5">
    <source>
        <dbReference type="Pfam" id="PF00496"/>
    </source>
</evidence>
<dbReference type="FunFam" id="3.10.105.10:FF:000006">
    <property type="entry name" value="Peptide ABC transporter substrate-binding protein"/>
    <property type="match status" value="1"/>
</dbReference>
<comment type="caution">
    <text evidence="6">The sequence shown here is derived from an EMBL/GenBank/DDBJ whole genome shotgun (WGS) entry which is preliminary data.</text>
</comment>
<dbReference type="AlphaFoldDB" id="A0A437MGW1"/>
<dbReference type="Pfam" id="PF00496">
    <property type="entry name" value="SBP_bac_5"/>
    <property type="match status" value="1"/>
</dbReference>
<comment type="subcellular location">
    <subcellularLocation>
        <location evidence="1">Periplasm</location>
    </subcellularLocation>
</comment>
<dbReference type="InterPro" id="IPR030678">
    <property type="entry name" value="Peptide/Ni-bd"/>
</dbReference>
<organism evidence="6 7">
    <name type="scientific">Rhodovarius crocodyli</name>
    <dbReference type="NCBI Taxonomy" id="1979269"/>
    <lineage>
        <taxon>Bacteria</taxon>
        <taxon>Pseudomonadati</taxon>
        <taxon>Pseudomonadota</taxon>
        <taxon>Alphaproteobacteria</taxon>
        <taxon>Acetobacterales</taxon>
        <taxon>Roseomonadaceae</taxon>
        <taxon>Rhodovarius</taxon>
    </lineage>
</organism>
<evidence type="ECO:0000256" key="3">
    <source>
        <dbReference type="ARBA" id="ARBA00022448"/>
    </source>
</evidence>
<dbReference type="InterPro" id="IPR039424">
    <property type="entry name" value="SBP_5"/>
</dbReference>
<accession>A0A437MGW1</accession>
<dbReference type="PROSITE" id="PS51318">
    <property type="entry name" value="TAT"/>
    <property type="match status" value="1"/>
</dbReference>
<dbReference type="GO" id="GO:0030288">
    <property type="term" value="C:outer membrane-bounded periplasmic space"/>
    <property type="evidence" value="ECO:0007669"/>
    <property type="project" value="UniProtKB-ARBA"/>
</dbReference>
<proteinExistence type="inferred from homology"/>
<evidence type="ECO:0000256" key="1">
    <source>
        <dbReference type="ARBA" id="ARBA00004418"/>
    </source>
</evidence>
<evidence type="ECO:0000256" key="2">
    <source>
        <dbReference type="ARBA" id="ARBA00005695"/>
    </source>
</evidence>
<dbReference type="PANTHER" id="PTHR30290:SF65">
    <property type="entry name" value="MONOACYL PHOSPHATIDYLINOSITOL TETRAMANNOSIDE-BINDING PROTEIN LPQW-RELATED"/>
    <property type="match status" value="1"/>
</dbReference>
<keyword evidence="7" id="KW-1185">Reference proteome</keyword>
<evidence type="ECO:0000313" key="6">
    <source>
        <dbReference type="EMBL" id="RVT96871.1"/>
    </source>
</evidence>
<dbReference type="EMBL" id="SACL01000003">
    <property type="protein sequence ID" value="RVT96871.1"/>
    <property type="molecule type" value="Genomic_DNA"/>
</dbReference>
<name>A0A437MGW1_9PROT</name>
<feature type="domain" description="Solute-binding protein family 5" evidence="5">
    <location>
        <begin position="126"/>
        <end position="507"/>
    </location>
</feature>
<dbReference type="Gene3D" id="3.40.190.10">
    <property type="entry name" value="Periplasmic binding protein-like II"/>
    <property type="match status" value="1"/>
</dbReference>
<comment type="similarity">
    <text evidence="2">Belongs to the bacterial solute-binding protein 5 family.</text>
</comment>
<evidence type="ECO:0000313" key="7">
    <source>
        <dbReference type="Proteomes" id="UP000282957"/>
    </source>
</evidence>
<dbReference type="PANTHER" id="PTHR30290">
    <property type="entry name" value="PERIPLASMIC BINDING COMPONENT OF ABC TRANSPORTER"/>
    <property type="match status" value="1"/>
</dbReference>
<sequence length="600" mass="66392">MMEDDLRQMIGRVQRGTLSRRGFVKRMAALGITAPMATQLLAITGAAPAAAQSGSVPAYAPSRRGGGGALKILYWQAATLLNPHFGSGTTNNDASRVFYEPLAGWATDGTLFPILAAEIPSTDNGGISADGRTITWKLKRGVKWHDGVEFSADDVVFNWEYAKNPATAAVTSGSYRDVNVVKVDDYTVRVEFAQPSPFWADAFVAAAGQMIPKHLFKDFVGANARDAPTNLRPVGTGAYKFVSFAPGDNLRAELNPNYHRENRPYFDTLEIKGGGDAASAARAVLQTGDYDYAWSLQVEDAILKRLEEAGKGRVNIVDGGSIEFVQLNTTDPNREVDGERSSIKTEHPAFRDPAVRQAMALLIDRGALEQHIYGRGGPATANFLNNPPRFVSPNTRWEFSIQKANEILDRAGWARGRDGIRAKDNVRLKFVFQTSVNAPRQRTQAIYKQAAQRAGIDLELKSVTASVFFSSDVANPDTYVKLFADMQMYTTTMPQADPERFMNQYTSWECSTKANNWQGRNIVRFRSEEYDALFRQAQGELDPVKRASLFIRMNDMVVNSNYIIPLVKRPTVSASLNNLNPVLSAWDGTIWLLGDWYRTT</sequence>
<dbReference type="CDD" id="cd08513">
    <property type="entry name" value="PBP2_thermophilic_Hb8_like"/>
    <property type="match status" value="1"/>
</dbReference>
<dbReference type="RefSeq" id="WP_127787518.1">
    <property type="nucleotide sequence ID" value="NZ_SACL01000003.1"/>
</dbReference>
<dbReference type="PIRSF" id="PIRSF002741">
    <property type="entry name" value="MppA"/>
    <property type="match status" value="1"/>
</dbReference>
<protein>
    <submittedName>
        <fullName evidence="6">Peptide ABC transporter substrate-binding protein</fullName>
    </submittedName>
</protein>
<gene>
    <name evidence="6" type="ORF">EOD42_10730</name>
</gene>
<keyword evidence="4" id="KW-0732">Signal</keyword>